<dbReference type="EMBL" id="JAMKPW020000005">
    <property type="protein sequence ID" value="KAK8217602.1"/>
    <property type="molecule type" value="Genomic_DNA"/>
</dbReference>
<organism evidence="1 2">
    <name type="scientific">Zalaria obscura</name>
    <dbReference type="NCBI Taxonomy" id="2024903"/>
    <lineage>
        <taxon>Eukaryota</taxon>
        <taxon>Fungi</taxon>
        <taxon>Dikarya</taxon>
        <taxon>Ascomycota</taxon>
        <taxon>Pezizomycotina</taxon>
        <taxon>Dothideomycetes</taxon>
        <taxon>Dothideomycetidae</taxon>
        <taxon>Dothideales</taxon>
        <taxon>Zalariaceae</taxon>
        <taxon>Zalaria</taxon>
    </lineage>
</organism>
<evidence type="ECO:0000313" key="2">
    <source>
        <dbReference type="Proteomes" id="UP001320706"/>
    </source>
</evidence>
<proteinExistence type="predicted"/>
<keyword evidence="2" id="KW-1185">Reference proteome</keyword>
<accession>A0ACC3SL71</accession>
<protein>
    <submittedName>
        <fullName evidence="1">Uncharacterized protein</fullName>
    </submittedName>
</protein>
<comment type="caution">
    <text evidence="1">The sequence shown here is derived from an EMBL/GenBank/DDBJ whole genome shotgun (WGS) entry which is preliminary data.</text>
</comment>
<dbReference type="Proteomes" id="UP001320706">
    <property type="component" value="Unassembled WGS sequence"/>
</dbReference>
<evidence type="ECO:0000313" key="1">
    <source>
        <dbReference type="EMBL" id="KAK8217602.1"/>
    </source>
</evidence>
<reference evidence="1" key="1">
    <citation type="submission" date="2024-02" db="EMBL/GenBank/DDBJ databases">
        <title>Metagenome Assembled Genome of Zalaria obscura JY119.</title>
        <authorList>
            <person name="Vighnesh L."/>
            <person name="Jagadeeshwari U."/>
            <person name="Venkata Ramana C."/>
            <person name="Sasikala C."/>
        </authorList>
    </citation>
    <scope>NUCLEOTIDE SEQUENCE</scope>
    <source>
        <strain evidence="1">JY119</strain>
    </source>
</reference>
<sequence length="617" mass="68511">MEILEPELVAPGYIFIAPYRNRDPGPYIYDNYGNLIWSGAGMSGPKTAHNPHVCQYKGEDHICYFEGQQHQGFARGHGVIMNKHYKIVATVEASGAGASADMHEFRLAPYSNGTTALMTVYQPRMYDLTTNPRFNIVGGIGWIVEGVFQEVEVETGRVVFEWRSLDHLDPHLSYTYPGTTDTSGNGLHEDTPWDYFHINSIDKNADGDYLISARHMAAIYKLSGVDGSIMWEMGGENPTFHQTNFRFSSQHHARWISENSTHTLLRFYDNASNGVNITNAHSHGYIISIDHVSGTATMLNSYGAPEGDGVLSGSQGNMQLLPNGNLHLGWGEHSYYSEHLPNGTAVMYAKLADRMSNVMVYRSNKYEWHGYPTTKPSLWSYSRTGTPDSPTLFYVSWNGATEVATWRLYAADNATGPFYPVANATRKGFETTLRLEKQYEWAFAEALDAHGAPLDRSVIAKTFVPSASLVDACDDYACGRAEALAAGDRLGDKEEYRVKVEEKYLSDHRAFNTSRYYAELPTSQRSWKQSVKNVGVGSLLLGAGVVGMLVFTALLVFVLRRSNRVGNGKEGGLGERFQLGALEARARLMRSELGGALGKYVRVGQEERERGHDGHDA</sequence>
<gene>
    <name evidence="1" type="ORF">M8818_001361</name>
</gene>
<name>A0ACC3SL71_9PEZI</name>